<dbReference type="InterPro" id="IPR009241">
    <property type="entry name" value="HigB-like"/>
</dbReference>
<keyword evidence="2" id="KW-1185">Reference proteome</keyword>
<proteinExistence type="predicted"/>
<dbReference type="RefSeq" id="WP_311663005.1">
    <property type="nucleotide sequence ID" value="NZ_JAVRHT010000015.1"/>
</dbReference>
<dbReference type="EMBL" id="JAVRHT010000015">
    <property type="protein sequence ID" value="MDT0631663.1"/>
    <property type="molecule type" value="Genomic_DNA"/>
</dbReference>
<gene>
    <name evidence="1" type="ORF">RM540_07855</name>
</gene>
<evidence type="ECO:0000313" key="1">
    <source>
        <dbReference type="EMBL" id="MDT0631663.1"/>
    </source>
</evidence>
<accession>A0ABU3BQU6</accession>
<dbReference type="Pfam" id="PF05973">
    <property type="entry name" value="Gp49"/>
    <property type="match status" value="1"/>
</dbReference>
<comment type="caution">
    <text evidence="1">The sequence shown here is derived from an EMBL/GenBank/DDBJ whole genome shotgun (WGS) entry which is preliminary data.</text>
</comment>
<sequence>MASPRKKLEFWADARDVLRACPSEVKQDVGFALDEAERGGKSGSAKPMPSVGRGVYAIRTNHDGETYRTFYVARFREAVYCFYVVHKKATRGVDLPQHQKDHAAARYREIVEWRRAEGLD</sequence>
<dbReference type="Proteomes" id="UP001267426">
    <property type="component" value="Unassembled WGS sequence"/>
</dbReference>
<reference evidence="1 2" key="1">
    <citation type="submission" date="2023-09" db="EMBL/GenBank/DDBJ databases">
        <authorList>
            <person name="Rey-Velasco X."/>
        </authorList>
    </citation>
    <scope>NUCLEOTIDE SEQUENCE [LARGE SCALE GENOMIC DNA]</scope>
    <source>
        <strain evidence="1 2">F394</strain>
    </source>
</reference>
<evidence type="ECO:0000313" key="2">
    <source>
        <dbReference type="Proteomes" id="UP001267426"/>
    </source>
</evidence>
<organism evidence="1 2">
    <name type="scientific">Rubrivirga litoralis</name>
    <dbReference type="NCBI Taxonomy" id="3075598"/>
    <lineage>
        <taxon>Bacteria</taxon>
        <taxon>Pseudomonadati</taxon>
        <taxon>Rhodothermota</taxon>
        <taxon>Rhodothermia</taxon>
        <taxon>Rhodothermales</taxon>
        <taxon>Rubricoccaceae</taxon>
        <taxon>Rubrivirga</taxon>
    </lineage>
</organism>
<name>A0ABU3BQU6_9BACT</name>
<protein>
    <submittedName>
        <fullName evidence="1">Type II toxin-antitoxin system RelE/ParE family toxin</fullName>
    </submittedName>
</protein>